<dbReference type="SUPFAM" id="SSF52540">
    <property type="entry name" value="P-loop containing nucleoside triphosphate hydrolases"/>
    <property type="match status" value="1"/>
</dbReference>
<comment type="function">
    <text evidence="5">Catalyzes the O-sulfation of tyrosine residues within acidic motifs of polypeptides, using 3'-phosphoadenylyl sulfate (PAPS) as cosubstrate.</text>
</comment>
<dbReference type="WBParaSite" id="L893_g33870.t1">
    <property type="protein sequence ID" value="L893_g33870.t1"/>
    <property type="gene ID" value="L893_g33870"/>
</dbReference>
<dbReference type="PANTHER" id="PTHR12788">
    <property type="entry name" value="PROTEIN-TYROSINE SULFOTRANSFERASE 2"/>
    <property type="match status" value="1"/>
</dbReference>
<dbReference type="EC" id="2.8.2.20" evidence="2 5"/>
<dbReference type="AlphaFoldDB" id="A0A1I8A8Z7"/>
<evidence type="ECO:0000256" key="5">
    <source>
        <dbReference type="RuleBase" id="RU365018"/>
    </source>
</evidence>
<accession>A0A1I8A8Z7</accession>
<proteinExistence type="inferred from homology"/>
<dbReference type="InterPro" id="IPR027417">
    <property type="entry name" value="P-loop_NTPase"/>
</dbReference>
<comment type="catalytic activity">
    <reaction evidence="4 5">
        <text>L-tyrosyl-[protein] + 3'-phosphoadenylyl sulfate = O-sulfo-L-tyrosine-[protein] + adenosine 3',5'-bisphosphate + H(+)</text>
        <dbReference type="Rhea" id="RHEA:16801"/>
        <dbReference type="Rhea" id="RHEA-COMP:10136"/>
        <dbReference type="Rhea" id="RHEA-COMP:11688"/>
        <dbReference type="ChEBI" id="CHEBI:15378"/>
        <dbReference type="ChEBI" id="CHEBI:46858"/>
        <dbReference type="ChEBI" id="CHEBI:58339"/>
        <dbReference type="ChEBI" id="CHEBI:58343"/>
        <dbReference type="ChEBI" id="CHEBI:65286"/>
        <dbReference type="EC" id="2.8.2.20"/>
    </reaction>
</comment>
<evidence type="ECO:0000313" key="7">
    <source>
        <dbReference type="WBParaSite" id="L893_g33870.t1"/>
    </source>
</evidence>
<dbReference type="GO" id="GO:0005794">
    <property type="term" value="C:Golgi apparatus"/>
    <property type="evidence" value="ECO:0007669"/>
    <property type="project" value="TreeGrafter"/>
</dbReference>
<evidence type="ECO:0000256" key="2">
    <source>
        <dbReference type="ARBA" id="ARBA00013262"/>
    </source>
</evidence>
<reference evidence="7" key="1">
    <citation type="submission" date="2016-11" db="UniProtKB">
        <authorList>
            <consortium name="WormBaseParasite"/>
        </authorList>
    </citation>
    <scope>IDENTIFICATION</scope>
</reference>
<keyword evidence="3 5" id="KW-0808">Transferase</keyword>
<protein>
    <recommendedName>
        <fullName evidence="2 5">Protein-tyrosine sulfotransferase</fullName>
        <ecNumber evidence="2 5">2.8.2.20</ecNumber>
    </recommendedName>
</protein>
<name>A0A1I8A8Z7_9BILA</name>
<evidence type="ECO:0000256" key="4">
    <source>
        <dbReference type="ARBA" id="ARBA00048460"/>
    </source>
</evidence>
<keyword evidence="6" id="KW-1185">Reference proteome</keyword>
<evidence type="ECO:0000313" key="6">
    <source>
        <dbReference type="Proteomes" id="UP000095287"/>
    </source>
</evidence>
<sequence length="201" mass="22952">MEHGPSAERYCDKDPFVMKYADHLLELFPASKFVLMVRDGRASVHSMITAGVTITNFDLSDPRQCLSRWNQAGEEKCLIVHYEQLVLHTEPEMRRVLEFLDLEWNDNVLHHEDFVGEKIKLSSAEKSSDQVVRPVNEDSLYKWTNFYSADVINDMSLIAPMLAKLGYDPTANPPNYGTPDDNPTLQAEELIELHPSESLDL</sequence>
<dbReference type="PANTHER" id="PTHR12788:SF10">
    <property type="entry name" value="PROTEIN-TYROSINE SULFOTRANSFERASE"/>
    <property type="match status" value="1"/>
</dbReference>
<organism evidence="6 7">
    <name type="scientific">Steinernema glaseri</name>
    <dbReference type="NCBI Taxonomy" id="37863"/>
    <lineage>
        <taxon>Eukaryota</taxon>
        <taxon>Metazoa</taxon>
        <taxon>Ecdysozoa</taxon>
        <taxon>Nematoda</taxon>
        <taxon>Chromadorea</taxon>
        <taxon>Rhabditida</taxon>
        <taxon>Tylenchina</taxon>
        <taxon>Panagrolaimomorpha</taxon>
        <taxon>Strongyloidoidea</taxon>
        <taxon>Steinernematidae</taxon>
        <taxon>Steinernema</taxon>
    </lineage>
</organism>
<dbReference type="Pfam" id="PF13469">
    <property type="entry name" value="Sulfotransfer_3"/>
    <property type="match status" value="1"/>
</dbReference>
<dbReference type="GO" id="GO:0008476">
    <property type="term" value="F:protein-tyrosine sulfotransferase activity"/>
    <property type="evidence" value="ECO:0007669"/>
    <property type="project" value="UniProtKB-EC"/>
</dbReference>
<evidence type="ECO:0000256" key="3">
    <source>
        <dbReference type="ARBA" id="ARBA00022679"/>
    </source>
</evidence>
<dbReference type="Proteomes" id="UP000095287">
    <property type="component" value="Unplaced"/>
</dbReference>
<evidence type="ECO:0000256" key="1">
    <source>
        <dbReference type="ARBA" id="ARBA00009988"/>
    </source>
</evidence>
<dbReference type="Gene3D" id="3.40.50.300">
    <property type="entry name" value="P-loop containing nucleotide triphosphate hydrolases"/>
    <property type="match status" value="1"/>
</dbReference>
<comment type="similarity">
    <text evidence="1 5">Belongs to the protein sulfotransferase family.</text>
</comment>
<dbReference type="InterPro" id="IPR026634">
    <property type="entry name" value="TPST-like"/>
</dbReference>